<dbReference type="AlphaFoldDB" id="A0A8H4VHB0"/>
<sequence length="503" mass="57608">MILNEDLLLLVFNTISKEPDVHIEHRQAAIRYASQVCQGWRNLILSASSIWGRLIWINPVQRLDWMQEVLERAETSSSLCATVELSGVSWGTQDGFVLSAFTLSALKKIWERLEEVDIDTASDLTDYGRKFESGLWHQMETSAPNLRVFAFCDSTWMDRSPSANLFNNNAPRLQEFTTHLLIAPQSASWFSHITTLYFIPESIEDVCNAVLWAPCLRVLRLGEQLGELDLEIITPEDCDRVASLSPAILPRLARISDLQLSFDQFNALWSSRFVSPAESYTYIRVMMNDDGYDDEGQELKQAKLLGSLSNFFYHHAGITSSNIHNHDLQWYVEAGFDFITIEAQAHTVPELYMKLYFDLDDDHDSNDWIRFLARAITEYARSTGNFNLHIAGNLEKFLCFDVFDSLLLSLASVEMIRFDLKTLQYYCELEENGRPLFPKLQTIHYVLRRGIYAIELKLLKTFLMRRVKAGRPVSSIHFEGPKNDDDTIYNALHDVGGLQITCG</sequence>
<accession>A0A8H4VHB0</accession>
<protein>
    <recommendedName>
        <fullName evidence="3">F-box domain-containing protein</fullName>
    </recommendedName>
</protein>
<reference evidence="1 2" key="1">
    <citation type="submission" date="2019-12" db="EMBL/GenBank/DDBJ databases">
        <authorList>
            <person name="Floudas D."/>
            <person name="Bentzer J."/>
            <person name="Ahren D."/>
            <person name="Johansson T."/>
            <person name="Persson P."/>
            <person name="Tunlid A."/>
        </authorList>
    </citation>
    <scope>NUCLEOTIDE SEQUENCE [LARGE SCALE GENOMIC DNA]</scope>
    <source>
        <strain evidence="1 2">CBS 102.39</strain>
    </source>
</reference>
<keyword evidence="2" id="KW-1185">Reference proteome</keyword>
<evidence type="ECO:0000313" key="1">
    <source>
        <dbReference type="EMBL" id="KAF4609446.1"/>
    </source>
</evidence>
<evidence type="ECO:0008006" key="3">
    <source>
        <dbReference type="Google" id="ProtNLM"/>
    </source>
</evidence>
<dbReference type="Proteomes" id="UP000521872">
    <property type="component" value="Unassembled WGS sequence"/>
</dbReference>
<comment type="caution">
    <text evidence="1">The sequence shown here is derived from an EMBL/GenBank/DDBJ whole genome shotgun (WGS) entry which is preliminary data.</text>
</comment>
<organism evidence="1 2">
    <name type="scientific">Agrocybe pediades</name>
    <dbReference type="NCBI Taxonomy" id="84607"/>
    <lineage>
        <taxon>Eukaryota</taxon>
        <taxon>Fungi</taxon>
        <taxon>Dikarya</taxon>
        <taxon>Basidiomycota</taxon>
        <taxon>Agaricomycotina</taxon>
        <taxon>Agaricomycetes</taxon>
        <taxon>Agaricomycetidae</taxon>
        <taxon>Agaricales</taxon>
        <taxon>Agaricineae</taxon>
        <taxon>Strophariaceae</taxon>
        <taxon>Agrocybe</taxon>
    </lineage>
</organism>
<proteinExistence type="predicted"/>
<gene>
    <name evidence="1" type="ORF">D9613_012941</name>
</gene>
<name>A0A8H4VHB0_9AGAR</name>
<dbReference type="EMBL" id="JAACJL010000062">
    <property type="protein sequence ID" value="KAF4609446.1"/>
    <property type="molecule type" value="Genomic_DNA"/>
</dbReference>
<evidence type="ECO:0000313" key="2">
    <source>
        <dbReference type="Proteomes" id="UP000521872"/>
    </source>
</evidence>